<evidence type="ECO:0000313" key="7">
    <source>
        <dbReference type="EMBL" id="KUH40774.1"/>
    </source>
</evidence>
<dbReference type="InterPro" id="IPR008278">
    <property type="entry name" value="4-PPantetheinyl_Trfase_dom"/>
</dbReference>
<dbReference type="RefSeq" id="WP_058940122.1">
    <property type="nucleotide sequence ID" value="NZ_LNSV01000001.1"/>
</dbReference>
<dbReference type="InterPro" id="IPR001227">
    <property type="entry name" value="Ac_transferase_dom_sf"/>
</dbReference>
<dbReference type="Gene3D" id="3.10.129.110">
    <property type="entry name" value="Polyketide synthase dehydratase"/>
    <property type="match status" value="1"/>
</dbReference>
<dbReference type="SUPFAM" id="SSF52151">
    <property type="entry name" value="FabD/lysophospholipase-like"/>
    <property type="match status" value="1"/>
</dbReference>
<dbReference type="Pfam" id="PF00698">
    <property type="entry name" value="Acyl_transf_1"/>
    <property type="match status" value="1"/>
</dbReference>
<dbReference type="InterPro" id="IPR037143">
    <property type="entry name" value="4-PPantetheinyl_Trfase_dom_sf"/>
</dbReference>
<dbReference type="InterPro" id="IPR016036">
    <property type="entry name" value="Malonyl_transacylase_ACP-bd"/>
</dbReference>
<dbReference type="PANTHER" id="PTHR43775:SF37">
    <property type="entry name" value="SI:DKEY-61P9.11"/>
    <property type="match status" value="1"/>
</dbReference>
<evidence type="ECO:0000256" key="4">
    <source>
        <dbReference type="ARBA" id="ARBA00023315"/>
    </source>
</evidence>
<feature type="region of interest" description="Disordered" evidence="5">
    <location>
        <begin position="466"/>
        <end position="486"/>
    </location>
</feature>
<dbReference type="InterPro" id="IPR050091">
    <property type="entry name" value="PKS_NRPS_Biosynth_Enz"/>
</dbReference>
<dbReference type="Pfam" id="PF02801">
    <property type="entry name" value="Ketoacyl-synt_C"/>
    <property type="match status" value="1"/>
</dbReference>
<evidence type="ECO:0000259" key="6">
    <source>
        <dbReference type="PROSITE" id="PS52004"/>
    </source>
</evidence>
<dbReference type="SUPFAM" id="SSF55048">
    <property type="entry name" value="Probable ACP-binding domain of malonyl-CoA ACP transacylase"/>
    <property type="match status" value="1"/>
</dbReference>
<dbReference type="PROSITE" id="PS00606">
    <property type="entry name" value="KS3_1"/>
    <property type="match status" value="1"/>
</dbReference>
<dbReference type="Proteomes" id="UP000054011">
    <property type="component" value="Unassembled WGS sequence"/>
</dbReference>
<dbReference type="InterPro" id="IPR049551">
    <property type="entry name" value="PKS_DH_C"/>
</dbReference>
<dbReference type="Gene3D" id="3.40.366.10">
    <property type="entry name" value="Malonyl-Coenzyme A Acyl Carrier Protein, domain 2"/>
    <property type="match status" value="1"/>
</dbReference>
<evidence type="ECO:0000256" key="3">
    <source>
        <dbReference type="ARBA" id="ARBA00022679"/>
    </source>
</evidence>
<dbReference type="GO" id="GO:0008897">
    <property type="term" value="F:holo-[acyl-carrier-protein] synthase activity"/>
    <property type="evidence" value="ECO:0007669"/>
    <property type="project" value="InterPro"/>
</dbReference>
<dbReference type="InterPro" id="IPR014031">
    <property type="entry name" value="Ketoacyl_synth_C"/>
</dbReference>
<dbReference type="Pfam" id="PF01648">
    <property type="entry name" value="ACPS"/>
    <property type="match status" value="1"/>
</dbReference>
<keyword evidence="4" id="KW-0012">Acyltransferase</keyword>
<dbReference type="EMBL" id="LNSV01000001">
    <property type="protein sequence ID" value="KUH40774.1"/>
    <property type="molecule type" value="Genomic_DNA"/>
</dbReference>
<dbReference type="GO" id="GO:0004312">
    <property type="term" value="F:fatty acid synthase activity"/>
    <property type="evidence" value="ECO:0007669"/>
    <property type="project" value="TreeGrafter"/>
</dbReference>
<dbReference type="Pfam" id="PF00109">
    <property type="entry name" value="ketoacyl-synt"/>
    <property type="match status" value="1"/>
</dbReference>
<dbReference type="InterPro" id="IPR014030">
    <property type="entry name" value="Ketoacyl_synth_N"/>
</dbReference>
<dbReference type="InterPro" id="IPR016035">
    <property type="entry name" value="Acyl_Trfase/lysoPLipase"/>
</dbReference>
<feature type="compositionally biased region" description="Low complexity" evidence="5">
    <location>
        <begin position="466"/>
        <end position="482"/>
    </location>
</feature>
<evidence type="ECO:0000256" key="1">
    <source>
        <dbReference type="ARBA" id="ARBA00022450"/>
    </source>
</evidence>
<reference evidence="7 8" key="1">
    <citation type="submission" date="2015-11" db="EMBL/GenBank/DDBJ databases">
        <title>Genome-wide analysis reveals the secondary metabolome in Streptomyces kanasensis ZX01.</title>
        <authorList>
            <person name="Zhang G."/>
            <person name="Han L."/>
            <person name="Feng J."/>
            <person name="Zhang X."/>
        </authorList>
    </citation>
    <scope>NUCLEOTIDE SEQUENCE [LARGE SCALE GENOMIC DNA]</scope>
    <source>
        <strain evidence="7 8">ZX01</strain>
    </source>
</reference>
<feature type="region of interest" description="Disordered" evidence="5">
    <location>
        <begin position="1041"/>
        <end position="1110"/>
    </location>
</feature>
<dbReference type="InterPro" id="IPR018201">
    <property type="entry name" value="Ketoacyl_synth_AS"/>
</dbReference>
<dbReference type="SUPFAM" id="SSF53901">
    <property type="entry name" value="Thiolase-like"/>
    <property type="match status" value="1"/>
</dbReference>
<feature type="region of interest" description="Disordered" evidence="5">
    <location>
        <begin position="1216"/>
        <end position="1237"/>
    </location>
</feature>
<dbReference type="Pfam" id="PF16197">
    <property type="entry name" value="KAsynt_C_assoc"/>
    <property type="match status" value="1"/>
</dbReference>
<dbReference type="InterPro" id="IPR014043">
    <property type="entry name" value="Acyl_transferase_dom"/>
</dbReference>
<dbReference type="InterPro" id="IPR016039">
    <property type="entry name" value="Thiolase-like"/>
</dbReference>
<evidence type="ECO:0000313" key="8">
    <source>
        <dbReference type="Proteomes" id="UP000054011"/>
    </source>
</evidence>
<proteinExistence type="predicted"/>
<feature type="compositionally biased region" description="Low complexity" evidence="5">
    <location>
        <begin position="1041"/>
        <end position="1057"/>
    </location>
</feature>
<dbReference type="InterPro" id="IPR032821">
    <property type="entry name" value="PKS_assoc"/>
</dbReference>
<protein>
    <submittedName>
        <fullName evidence="7">Beta-ketoacyl synthase</fullName>
    </submittedName>
</protein>
<dbReference type="CDD" id="cd00833">
    <property type="entry name" value="PKS"/>
    <property type="match status" value="1"/>
</dbReference>
<dbReference type="Pfam" id="PF14765">
    <property type="entry name" value="PS-DH"/>
    <property type="match status" value="1"/>
</dbReference>
<dbReference type="GO" id="GO:0004315">
    <property type="term" value="F:3-oxoacyl-[acyl-carrier-protein] synthase activity"/>
    <property type="evidence" value="ECO:0007669"/>
    <property type="project" value="InterPro"/>
</dbReference>
<feature type="region of interest" description="Disordered" evidence="5">
    <location>
        <begin position="970"/>
        <end position="990"/>
    </location>
</feature>
<comment type="caution">
    <text evidence="7">The sequence shown here is derived from an EMBL/GenBank/DDBJ whole genome shotgun (WGS) entry which is preliminary data.</text>
</comment>
<dbReference type="PROSITE" id="PS52004">
    <property type="entry name" value="KS3_2"/>
    <property type="match status" value="1"/>
</dbReference>
<evidence type="ECO:0000256" key="2">
    <source>
        <dbReference type="ARBA" id="ARBA00022553"/>
    </source>
</evidence>
<feature type="domain" description="Ketosynthase family 3 (KS3)" evidence="6">
    <location>
        <begin position="1"/>
        <end position="460"/>
    </location>
</feature>
<dbReference type="Gene3D" id="3.90.470.20">
    <property type="entry name" value="4'-phosphopantetheinyl transferase domain"/>
    <property type="match status" value="2"/>
</dbReference>
<dbReference type="Gene3D" id="3.40.47.10">
    <property type="match status" value="1"/>
</dbReference>
<sequence length="1679" mass="173294">MAVLLPGAPDMDAYWHNLRAGVDVIGEVPPGRWDAAYYHPGTAPEPATADRVYCRRGGFVDAVAEVDVTRWGVMPRSVPGTEPDQLIALHVAAAALADAGGADRLPDRDRVGIVLGRGGYLTPGLVRLDQRVRTAHQLVHTLGELVPGLDADRLDRVREAFTARLGPDRPEDAIGLVPNLAASRVANRLDLRGPAYTVDAACASSLLAVDQAVAALASGRCDLMLAGGVHHCHDITLWSVFSQLRALSPSERIRPFHRGADGLLIGEGTGVVVLKRLADAQRDGDRVYAVIRGTGVSSDGRASGLVNPDPAGQARAVRAAWRAAGLDPAAPGALGMLEAHGTGTPAGDAAELATLREVFGPADTGASAHRAVIGSVKSMIGHAMPAAGVAGLVKAALAVHHGVLLPTLHCEDPHPALAGTRFRPLAQAAPWEPAPGGGPRRAAVNAFGFGGINAHVVLEQAPRRAGAVPAGSPAPPAATAGAGRRGRAVVDEPERVLLLAAATPDALAGLLDEHQAAAAAGAVGGVVGVPAGADAGPVRLGVVGPTPKRLALARRAVAKGEPWHGRGDVWFRPYPLVGAGASGAGAGAAGRTVFLFPGLEAEFAPHVDDVADRFGLPRPPTAPAGPPDGGPDGRNGPDGSGGSGGLGGSGGSAGSAGSGGLGGLGRHGLGVVAVGRLMDAVLRRMGVVPDAVAGHSVGEWTAMAAGGLYEEEAVDAFMAALDPETVRGADLAYAAVGAHADRVAGRLASGDHPGVVVSHDNAPRQSMVCGPPAAVERFAAVLRAEGVLVRTLPFRSGFHTPMLAPCLGPFRDAAERLPLRTPHTPVWSGTTAAPFPADEAGVRELFVRHLLEPVRFRALTGALYAAGFRVFVQAGPGQLGSLVGDSLAERDHLVVAANSAQRGGLDQLRRVATALWTAGVATGPHAVDAPDGPHATGRAAHRPAPVVVDGRAGRPGRRDQPVRLDLGGALVTLPPSARPSLTPHASPGAGPVVPAAADPAVGAPAVAPAPAAAGPVAVELAALLHETAQAARTAAALLGADRTAAPARRPAPAAVTPPERRPGRIPGGGTGRGTGQGAGQRPADAVRSEGVPRRPGAAPTGPARRETVRHETVRVSVEHTPYLLDHCFFPQRADWPDVADRWPVVPATTIVAHLTAAAERAVPGRVAVAVHDACFDRWLTASEPVDVPVTVTPRGPGRVAVSFGPHARAVVELADRHPAAPPPPAPPNPASERAPDHTAEQVYRERWMFHGPAYQGLSRLTAIGDRHVRATLTTPPAPGALLDNVGQVLGYWIMATRTERTVVFPVRMRRLRFFGPEPRPGTPVECLVRIGSLTDTVLEADAVLTVAGRVWAELTGWQDRRFDNDPHTRPVERFPERHTLSATGPGGWSLVFERWPDLASRELIMRNALGGPERAAYAARPPRGRRQWLLGRIAAKDAVRRLLWDAGEGPVFPAELLVENEPSGRPRVTGRHGRSLPPLAVSLAHRAEAGVALALPGRPPDAVDAVDASGSVGGVGAGACRPGPGIDIEEIAVPAGATVATALGPEEYALLTACQARSGEPPEVWFTRFWAAKEAVAKAEGTGFGGRPRDIAVTAADPDRLTVHVHRPDTLRITTGTPDGSGASGTPRTRVPARVYRVDCARVANPPGLPPRAYVVAWTTGPDPEPPGTGADRDEGDQS</sequence>
<dbReference type="InterPro" id="IPR042104">
    <property type="entry name" value="PKS_dehydratase_sf"/>
</dbReference>
<dbReference type="GO" id="GO:0000287">
    <property type="term" value="F:magnesium ion binding"/>
    <property type="evidence" value="ECO:0007669"/>
    <property type="project" value="InterPro"/>
</dbReference>
<feature type="compositionally biased region" description="Gly residues" evidence="5">
    <location>
        <begin position="630"/>
        <end position="655"/>
    </location>
</feature>
<keyword evidence="3" id="KW-0808">Transferase</keyword>
<dbReference type="SUPFAM" id="SSF56214">
    <property type="entry name" value="4'-phosphopantetheinyl transferase"/>
    <property type="match status" value="2"/>
</dbReference>
<dbReference type="SMART" id="SM00827">
    <property type="entry name" value="PKS_AT"/>
    <property type="match status" value="1"/>
</dbReference>
<feature type="compositionally biased region" description="Gly residues" evidence="5">
    <location>
        <begin position="1065"/>
        <end position="1078"/>
    </location>
</feature>
<dbReference type="OrthoDB" id="9778690at2"/>
<feature type="compositionally biased region" description="Low complexity" evidence="5">
    <location>
        <begin position="1093"/>
        <end position="1102"/>
    </location>
</feature>
<evidence type="ECO:0000256" key="5">
    <source>
        <dbReference type="SAM" id="MobiDB-lite"/>
    </source>
</evidence>
<dbReference type="STRING" id="936756.ATE80_00295"/>
<dbReference type="InterPro" id="IPR020841">
    <property type="entry name" value="PKS_Beta-ketoAc_synthase_dom"/>
</dbReference>
<keyword evidence="8" id="KW-1185">Reference proteome</keyword>
<dbReference type="SMART" id="SM00825">
    <property type="entry name" value="PKS_KS"/>
    <property type="match status" value="1"/>
</dbReference>
<dbReference type="GO" id="GO:0006633">
    <property type="term" value="P:fatty acid biosynthetic process"/>
    <property type="evidence" value="ECO:0007669"/>
    <property type="project" value="InterPro"/>
</dbReference>
<gene>
    <name evidence="7" type="ORF">ATE80_00295</name>
</gene>
<feature type="region of interest" description="Disordered" evidence="5">
    <location>
        <begin position="1649"/>
        <end position="1679"/>
    </location>
</feature>
<organism evidence="7 8">
    <name type="scientific">Streptomyces kanasensis</name>
    <dbReference type="NCBI Taxonomy" id="936756"/>
    <lineage>
        <taxon>Bacteria</taxon>
        <taxon>Bacillati</taxon>
        <taxon>Actinomycetota</taxon>
        <taxon>Actinomycetes</taxon>
        <taxon>Kitasatosporales</taxon>
        <taxon>Streptomycetaceae</taxon>
        <taxon>Streptomyces</taxon>
    </lineage>
</organism>
<feature type="compositionally biased region" description="Pro residues" evidence="5">
    <location>
        <begin position="617"/>
        <end position="629"/>
    </location>
</feature>
<name>A0A100YAL7_9ACTN</name>
<feature type="region of interest" description="Disordered" evidence="5">
    <location>
        <begin position="611"/>
        <end position="655"/>
    </location>
</feature>
<accession>A0A100YAL7</accession>
<dbReference type="PANTHER" id="PTHR43775">
    <property type="entry name" value="FATTY ACID SYNTHASE"/>
    <property type="match status" value="1"/>
</dbReference>
<feature type="compositionally biased region" description="Pro residues" evidence="5">
    <location>
        <begin position="1219"/>
        <end position="1229"/>
    </location>
</feature>
<keyword evidence="1" id="KW-0596">Phosphopantetheine</keyword>
<keyword evidence="2" id="KW-0597">Phosphoprotein</keyword>